<dbReference type="Gene3D" id="3.40.50.720">
    <property type="entry name" value="NAD(P)-binding Rossmann-like Domain"/>
    <property type="match status" value="1"/>
</dbReference>
<feature type="non-terminal residue" evidence="1">
    <location>
        <position position="1"/>
    </location>
</feature>
<name>A0A381RPG7_9ZZZZ</name>
<proteinExistence type="predicted"/>
<evidence type="ECO:0000313" key="1">
    <source>
        <dbReference type="EMBL" id="SUZ92858.1"/>
    </source>
</evidence>
<accession>A0A381RPG7</accession>
<dbReference type="EMBL" id="UINC01002096">
    <property type="protein sequence ID" value="SUZ92858.1"/>
    <property type="molecule type" value="Genomic_DNA"/>
</dbReference>
<gene>
    <name evidence="1" type="ORF">METZ01_LOCUS45712</name>
</gene>
<protein>
    <submittedName>
        <fullName evidence="1">Uncharacterized protein</fullName>
    </submittedName>
</protein>
<organism evidence="1">
    <name type="scientific">marine metagenome</name>
    <dbReference type="NCBI Taxonomy" id="408172"/>
    <lineage>
        <taxon>unclassified sequences</taxon>
        <taxon>metagenomes</taxon>
        <taxon>ecological metagenomes</taxon>
    </lineage>
</organism>
<reference evidence="1" key="1">
    <citation type="submission" date="2018-05" db="EMBL/GenBank/DDBJ databases">
        <authorList>
            <person name="Lanie J.A."/>
            <person name="Ng W.-L."/>
            <person name="Kazmierczak K.M."/>
            <person name="Andrzejewski T.M."/>
            <person name="Davidsen T.M."/>
            <person name="Wayne K.J."/>
            <person name="Tettelin H."/>
            <person name="Glass J.I."/>
            <person name="Rusch D."/>
            <person name="Podicherti R."/>
            <person name="Tsui H.-C.T."/>
            <person name="Winkler M.E."/>
        </authorList>
    </citation>
    <scope>NUCLEOTIDE SEQUENCE</scope>
</reference>
<dbReference type="AlphaFoldDB" id="A0A381RPG7"/>
<sequence length="92" mass="10341">GPSGVIGTNKQDSVETVHRMLETFQAEKMEPGQYITVPDIVSLLESRKIEYVSFADWKLLDAHETEAGQAEGRPRLKLTSIAEMLGIIRQKR</sequence>